<dbReference type="Proteomes" id="UP001295794">
    <property type="component" value="Unassembled WGS sequence"/>
</dbReference>
<evidence type="ECO:0000313" key="4">
    <source>
        <dbReference type="Proteomes" id="UP001295794"/>
    </source>
</evidence>
<dbReference type="InterPro" id="IPR045339">
    <property type="entry name" value="DUF6534"/>
</dbReference>
<sequence length="448" mass="49689">MRLVVRNEADIEQSMAGFTCGCDYFAGALRREGSEVEILCNPCFLLWDCGHLALGWPCGCECTEVSPHGQADICVCLLDFKASGVAWKCLTPGHPFLFLPTMAPPHIPGINIPFLTGPMVLGYMWTYFLYGVLVVQVYIYSESFPNDRKLMKVVVYSMFFLETIFTIFSTIAAWQMFGDGWGDPNTLLFLPWSFIPLPELNGILASMAQGFYVWRIWTLTKSIWVPIVISMVSLMQMAASFYFGIAVTLGNLSTLKLLQSTSEVTIWLVGSGVCDILITIALVTILARRKGGSQFARTSGALNKLIRFSVETGLITTTGAVVDLILWLSMPHFNWHFIFFLTIGRLYSNVLVATLNARPVLQGGSVVSAMQAHANTSMFNDATSDPKHNISGMNPRVGMPGVRITHASRMEDDRGENIVMADFRNGNKGGLDNRMKLSDDDYNKVPEF</sequence>
<dbReference type="AlphaFoldDB" id="A0AAD2HF92"/>
<feature type="transmembrane region" description="Helical" evidence="1">
    <location>
        <begin position="308"/>
        <end position="329"/>
    </location>
</feature>
<feature type="transmembrane region" description="Helical" evidence="1">
    <location>
        <begin position="189"/>
        <end position="211"/>
    </location>
</feature>
<dbReference type="Pfam" id="PF20152">
    <property type="entry name" value="DUF6534"/>
    <property type="match status" value="1"/>
</dbReference>
<evidence type="ECO:0000313" key="3">
    <source>
        <dbReference type="EMBL" id="CAK5272987.1"/>
    </source>
</evidence>
<feature type="domain" description="DUF6534" evidence="2">
    <location>
        <begin position="273"/>
        <end position="358"/>
    </location>
</feature>
<feature type="transmembrane region" description="Helical" evidence="1">
    <location>
        <begin position="223"/>
        <end position="245"/>
    </location>
</feature>
<keyword evidence="1" id="KW-1133">Transmembrane helix</keyword>
<dbReference type="PANTHER" id="PTHR40465">
    <property type="entry name" value="CHROMOSOME 1, WHOLE GENOME SHOTGUN SEQUENCE"/>
    <property type="match status" value="1"/>
</dbReference>
<evidence type="ECO:0000259" key="2">
    <source>
        <dbReference type="Pfam" id="PF20152"/>
    </source>
</evidence>
<proteinExistence type="predicted"/>
<reference evidence="3" key="1">
    <citation type="submission" date="2023-11" db="EMBL/GenBank/DDBJ databases">
        <authorList>
            <person name="De Vega J J."/>
            <person name="De Vega J J."/>
        </authorList>
    </citation>
    <scope>NUCLEOTIDE SEQUENCE</scope>
</reference>
<accession>A0AAD2HF92</accession>
<protein>
    <recommendedName>
        <fullName evidence="2">DUF6534 domain-containing protein</fullName>
    </recommendedName>
</protein>
<comment type="caution">
    <text evidence="3">The sequence shown here is derived from an EMBL/GenBank/DDBJ whole genome shotgun (WGS) entry which is preliminary data.</text>
</comment>
<feature type="transmembrane region" description="Helical" evidence="1">
    <location>
        <begin position="265"/>
        <end position="287"/>
    </location>
</feature>
<organism evidence="3 4">
    <name type="scientific">Mycena citricolor</name>
    <dbReference type="NCBI Taxonomy" id="2018698"/>
    <lineage>
        <taxon>Eukaryota</taxon>
        <taxon>Fungi</taxon>
        <taxon>Dikarya</taxon>
        <taxon>Basidiomycota</taxon>
        <taxon>Agaricomycotina</taxon>
        <taxon>Agaricomycetes</taxon>
        <taxon>Agaricomycetidae</taxon>
        <taxon>Agaricales</taxon>
        <taxon>Marasmiineae</taxon>
        <taxon>Mycenaceae</taxon>
        <taxon>Mycena</taxon>
    </lineage>
</organism>
<feature type="transmembrane region" description="Helical" evidence="1">
    <location>
        <begin position="123"/>
        <end position="141"/>
    </location>
</feature>
<gene>
    <name evidence="3" type="ORF">MYCIT1_LOCUS19046</name>
</gene>
<keyword evidence="1" id="KW-0812">Transmembrane</keyword>
<feature type="transmembrane region" description="Helical" evidence="1">
    <location>
        <begin position="335"/>
        <end position="355"/>
    </location>
</feature>
<name>A0AAD2HF92_9AGAR</name>
<dbReference type="PANTHER" id="PTHR40465:SF1">
    <property type="entry name" value="DUF6534 DOMAIN-CONTAINING PROTEIN"/>
    <property type="match status" value="1"/>
</dbReference>
<feature type="transmembrane region" description="Helical" evidence="1">
    <location>
        <begin position="153"/>
        <end position="177"/>
    </location>
</feature>
<dbReference type="EMBL" id="CAVNYO010000191">
    <property type="protein sequence ID" value="CAK5272987.1"/>
    <property type="molecule type" value="Genomic_DNA"/>
</dbReference>
<evidence type="ECO:0000256" key="1">
    <source>
        <dbReference type="SAM" id="Phobius"/>
    </source>
</evidence>
<keyword evidence="4" id="KW-1185">Reference proteome</keyword>
<keyword evidence="1" id="KW-0472">Membrane</keyword>